<comment type="caution">
    <text evidence="1">The sequence shown here is derived from an EMBL/GenBank/DDBJ whole genome shotgun (WGS) entry which is preliminary data.</text>
</comment>
<proteinExistence type="predicted"/>
<evidence type="ECO:0000313" key="2">
    <source>
        <dbReference type="Proteomes" id="UP000533641"/>
    </source>
</evidence>
<reference evidence="1 2" key="1">
    <citation type="submission" date="2020-08" db="EMBL/GenBank/DDBJ databases">
        <title>Genomic Encyclopedia of Type Strains, Phase IV (KMG-V): Genome sequencing to study the core and pangenomes of soil and plant-associated prokaryotes.</title>
        <authorList>
            <person name="Whitman W."/>
        </authorList>
    </citation>
    <scope>NUCLEOTIDE SEQUENCE [LARGE SCALE GENOMIC DNA]</scope>
    <source>
        <strain evidence="1 2">SEMIA 402</strain>
    </source>
</reference>
<dbReference type="Proteomes" id="UP000533641">
    <property type="component" value="Unassembled WGS sequence"/>
</dbReference>
<gene>
    <name evidence="1" type="ORF">GGE12_005211</name>
</gene>
<organism evidence="1 2">
    <name type="scientific">Rhizobium mongolense</name>
    <dbReference type="NCBI Taxonomy" id="57676"/>
    <lineage>
        <taxon>Bacteria</taxon>
        <taxon>Pseudomonadati</taxon>
        <taxon>Pseudomonadota</taxon>
        <taxon>Alphaproteobacteria</taxon>
        <taxon>Hyphomicrobiales</taxon>
        <taxon>Rhizobiaceae</taxon>
        <taxon>Rhizobium/Agrobacterium group</taxon>
        <taxon>Rhizobium</taxon>
    </lineage>
</organism>
<evidence type="ECO:0000313" key="1">
    <source>
        <dbReference type="EMBL" id="MBB4277404.1"/>
    </source>
</evidence>
<dbReference type="RefSeq" id="WP_183927960.1">
    <property type="nucleotide sequence ID" value="NZ_JACIGM010000013.1"/>
</dbReference>
<protein>
    <submittedName>
        <fullName evidence="1">Uncharacterized protein</fullName>
    </submittedName>
</protein>
<name>A0A7W6RRN5_9HYPH</name>
<dbReference type="AlphaFoldDB" id="A0A7W6RRN5"/>
<accession>A0A7W6RRN5</accession>
<dbReference type="EMBL" id="JACIGM010000013">
    <property type="protein sequence ID" value="MBB4277404.1"/>
    <property type="molecule type" value="Genomic_DNA"/>
</dbReference>
<sequence length="121" mass="13211">MLVRWSEAYANGELDALLFGKLLAGLANADPARVADTSALLESLSRAVALPRWNTALTSFIALAYFDTFGQLLASPQPPVAMIALQLEEDPRTAPAFADMPVMRPVKLTHRDPRGKHRLGR</sequence>